<dbReference type="OrthoDB" id="9784014at2"/>
<feature type="transmembrane region" description="Helical" evidence="7">
    <location>
        <begin position="458"/>
        <end position="480"/>
    </location>
</feature>
<dbReference type="GO" id="GO:0005886">
    <property type="term" value="C:plasma membrane"/>
    <property type="evidence" value="ECO:0007669"/>
    <property type="project" value="UniProtKB-SubCell"/>
</dbReference>
<feature type="region of interest" description="Disordered" evidence="6">
    <location>
        <begin position="229"/>
        <end position="288"/>
    </location>
</feature>
<gene>
    <name evidence="10" type="ordered locus">Cabther_A2094</name>
</gene>
<feature type="compositionally biased region" description="Basic and acidic residues" evidence="6">
    <location>
        <begin position="238"/>
        <end position="249"/>
    </location>
</feature>
<reference evidence="10 11" key="1">
    <citation type="journal article" date="2012" name="Environ. Microbiol.">
        <title>Complete genome of Candidatus Chloracidobacterium thermophilum, a chlorophyll-based photoheterotroph belonging to the phylum Acidobacteria.</title>
        <authorList>
            <person name="Garcia Costas A.M."/>
            <person name="Liu Z."/>
            <person name="Tomsho L.P."/>
            <person name="Schuster S.C."/>
            <person name="Ward D.M."/>
            <person name="Bryant D.A."/>
        </authorList>
    </citation>
    <scope>NUCLEOTIDE SEQUENCE [LARGE SCALE GENOMIC DNA]</scope>
    <source>
        <strain evidence="10 11">B</strain>
    </source>
</reference>
<evidence type="ECO:0000256" key="5">
    <source>
        <dbReference type="ARBA" id="ARBA00023136"/>
    </source>
</evidence>
<dbReference type="InterPro" id="IPR025857">
    <property type="entry name" value="MacB_PCD"/>
</dbReference>
<evidence type="ECO:0000313" key="11">
    <source>
        <dbReference type="Proteomes" id="UP000006791"/>
    </source>
</evidence>
<feature type="transmembrane region" description="Helical" evidence="7">
    <location>
        <begin position="20"/>
        <end position="38"/>
    </location>
</feature>
<feature type="domain" description="MacB-like periplasmic core" evidence="9">
    <location>
        <begin position="18"/>
        <end position="208"/>
    </location>
</feature>
<evidence type="ECO:0000256" key="3">
    <source>
        <dbReference type="ARBA" id="ARBA00022692"/>
    </source>
</evidence>
<evidence type="ECO:0000313" key="10">
    <source>
        <dbReference type="EMBL" id="AEP12837.1"/>
    </source>
</evidence>
<dbReference type="KEGG" id="ctm:Cabther_A2094"/>
<proteinExistence type="predicted"/>
<feature type="transmembrane region" description="Helical" evidence="7">
    <location>
        <begin position="349"/>
        <end position="373"/>
    </location>
</feature>
<keyword evidence="2" id="KW-1003">Cell membrane</keyword>
<accession>G2LJE8</accession>
<dbReference type="Proteomes" id="UP000006791">
    <property type="component" value="Chromosome 1"/>
</dbReference>
<dbReference type="InterPro" id="IPR051125">
    <property type="entry name" value="ABC-4/HrtB_transporter"/>
</dbReference>
<feature type="domain" description="ABC3 transporter permease C-terminal" evidence="8">
    <location>
        <begin position="352"/>
        <end position="483"/>
    </location>
</feature>
<dbReference type="InterPro" id="IPR003838">
    <property type="entry name" value="ABC3_permease_C"/>
</dbReference>
<name>G2LJE8_CHLTF</name>
<keyword evidence="10" id="KW-0449">Lipoprotein</keyword>
<dbReference type="AlphaFoldDB" id="G2LJE8"/>
<dbReference type="EMBL" id="CP002514">
    <property type="protein sequence ID" value="AEP12837.1"/>
    <property type="molecule type" value="Genomic_DNA"/>
</dbReference>
<evidence type="ECO:0000256" key="6">
    <source>
        <dbReference type="SAM" id="MobiDB-lite"/>
    </source>
</evidence>
<evidence type="ECO:0000259" key="9">
    <source>
        <dbReference type="Pfam" id="PF12704"/>
    </source>
</evidence>
<dbReference type="PANTHER" id="PTHR43738:SF2">
    <property type="entry name" value="ABC TRANSPORTER PERMEASE"/>
    <property type="match status" value="1"/>
</dbReference>
<protein>
    <submittedName>
        <fullName evidence="10">ABC-type transport system, involved in lipoprotein release, permease component</fullName>
    </submittedName>
</protein>
<evidence type="ECO:0000256" key="1">
    <source>
        <dbReference type="ARBA" id="ARBA00004651"/>
    </source>
</evidence>
<organism evidence="10 11">
    <name type="scientific">Chloracidobacterium thermophilum (strain B)</name>
    <dbReference type="NCBI Taxonomy" id="981222"/>
    <lineage>
        <taxon>Bacteria</taxon>
        <taxon>Pseudomonadati</taxon>
        <taxon>Acidobacteriota</taxon>
        <taxon>Terriglobia</taxon>
        <taxon>Terriglobales</taxon>
        <taxon>Acidobacteriaceae</taxon>
        <taxon>Chloracidobacterium</taxon>
    </lineage>
</organism>
<evidence type="ECO:0000256" key="7">
    <source>
        <dbReference type="SAM" id="Phobius"/>
    </source>
</evidence>
<dbReference type="PANTHER" id="PTHR43738">
    <property type="entry name" value="ABC TRANSPORTER, MEMBRANE PROTEIN"/>
    <property type="match status" value="1"/>
</dbReference>
<keyword evidence="11" id="KW-1185">Reference proteome</keyword>
<keyword evidence="5 7" id="KW-0472">Membrane</keyword>
<sequence length="490" mass="52450">MHTLTVIYRNLRQRWLSTGLTALSIGLGVALVTAITALRQQAQANFDNVAASYELVVGAKGSPLQLVLNTVFHLDVPVGNLPYSYYRKLKADDRVAYAIPLALGDNYRGFRLVGTEPEYFNLVRLKDGQPVAVAQGRPFAADYEAVIGSVVVRETGLGLGQTFVARHGVEDTAAAEEHEDAPFTVVGILRETGTPLDRVIFISLGSVDEIHQESRDKGGKSLLEQLEALPAEPSGSPPEDRPEDRNDHDHHHHHRKKPAAPPVGDTPGGDKPAVLPGQTTSAPAAPNQAAVGVPGQAIDEVTAIIVKLRSPGYLFLMHREINKGKDAQAALPGVEVQKLFTIVGTVDRALLLMSVLVVVVAAVSVLVAIYNSLAERRREVAVLRALGAHRRTVFGWLVWEAAMTAALGGVVGVLLGHALLAVAGSSLKFLSGLPLDPWRWTRLEVGPAWLTAYVPFEVAVIAGTLVLGAVMGLLPAALAYRTNVARHLSE</sequence>
<evidence type="ECO:0000256" key="4">
    <source>
        <dbReference type="ARBA" id="ARBA00022989"/>
    </source>
</evidence>
<dbReference type="STRING" id="981222.Cabther_A2094"/>
<keyword evidence="3 7" id="KW-0812">Transmembrane</keyword>
<dbReference type="HOGENOM" id="CLU_035316_0_0_0"/>
<evidence type="ECO:0000259" key="8">
    <source>
        <dbReference type="Pfam" id="PF02687"/>
    </source>
</evidence>
<dbReference type="Pfam" id="PF02687">
    <property type="entry name" value="FtsX"/>
    <property type="match status" value="1"/>
</dbReference>
<comment type="subcellular location">
    <subcellularLocation>
        <location evidence="1">Cell membrane</location>
        <topology evidence="1">Multi-pass membrane protein</topology>
    </subcellularLocation>
</comment>
<feature type="transmembrane region" description="Helical" evidence="7">
    <location>
        <begin position="394"/>
        <end position="420"/>
    </location>
</feature>
<keyword evidence="4 7" id="KW-1133">Transmembrane helix</keyword>
<dbReference type="Pfam" id="PF12704">
    <property type="entry name" value="MacB_PCD"/>
    <property type="match status" value="1"/>
</dbReference>
<evidence type="ECO:0000256" key="2">
    <source>
        <dbReference type="ARBA" id="ARBA00022475"/>
    </source>
</evidence>
<dbReference type="RefSeq" id="WP_014100574.1">
    <property type="nucleotide sequence ID" value="NC_016024.1"/>
</dbReference>